<dbReference type="InterPro" id="IPR005543">
    <property type="entry name" value="PASTA_dom"/>
</dbReference>
<comment type="caution">
    <text evidence="2">The sequence shown here is derived from an EMBL/GenBank/DDBJ whole genome shotgun (WGS) entry which is preliminary data.</text>
</comment>
<dbReference type="Gene3D" id="3.30.10.20">
    <property type="match status" value="1"/>
</dbReference>
<keyword evidence="3" id="KW-1185">Reference proteome</keyword>
<protein>
    <recommendedName>
        <fullName evidence="1">PASTA domain-containing protein</fullName>
    </recommendedName>
</protein>
<dbReference type="Proteomes" id="UP001499979">
    <property type="component" value="Unassembled WGS sequence"/>
</dbReference>
<dbReference type="SMART" id="SM00740">
    <property type="entry name" value="PASTA"/>
    <property type="match status" value="1"/>
</dbReference>
<name>A0ABN1UMB0_9ACTN</name>
<proteinExistence type="predicted"/>
<evidence type="ECO:0000259" key="1">
    <source>
        <dbReference type="PROSITE" id="PS51178"/>
    </source>
</evidence>
<dbReference type="Pfam" id="PF03793">
    <property type="entry name" value="PASTA"/>
    <property type="match status" value="1"/>
</dbReference>
<dbReference type="EMBL" id="BAAAJE010000022">
    <property type="protein sequence ID" value="GAA1156367.1"/>
    <property type="molecule type" value="Genomic_DNA"/>
</dbReference>
<organism evidence="2 3">
    <name type="scientific">Nocardioides aquiterrae</name>
    <dbReference type="NCBI Taxonomy" id="203799"/>
    <lineage>
        <taxon>Bacteria</taxon>
        <taxon>Bacillati</taxon>
        <taxon>Actinomycetota</taxon>
        <taxon>Actinomycetes</taxon>
        <taxon>Propionibacteriales</taxon>
        <taxon>Nocardioidaceae</taxon>
        <taxon>Nocardioides</taxon>
    </lineage>
</organism>
<evidence type="ECO:0000313" key="2">
    <source>
        <dbReference type="EMBL" id="GAA1156367.1"/>
    </source>
</evidence>
<accession>A0ABN1UMB0</accession>
<gene>
    <name evidence="2" type="ORF">GCM10009606_38090</name>
</gene>
<feature type="domain" description="PASTA" evidence="1">
    <location>
        <begin position="32"/>
        <end position="98"/>
    </location>
</feature>
<evidence type="ECO:0000313" key="3">
    <source>
        <dbReference type="Proteomes" id="UP001499979"/>
    </source>
</evidence>
<sequence length="249" mass="26666">MPRPKRGTVVSEFLAWLLVVLLQALPPTVPPTVPAAVPSLEGRPAAEARATLRDAGLRVDVRQVRGTACRPRGIVLDQRPRAGVERPVGARVVIEVNGGGRGRCGPDPHPSWLSRVADLFVAFARGARDGPPAEPPVTLYLGGQRQRVLEGGELADRARWRLCPAAGTYAARTCPFSAIDLLGRYAGPLAYTSVPPRHPCVDATPLPGGPRRITITPAEPQDCVGYWAVQLQVDDDARVVAVNLVWAEP</sequence>
<dbReference type="PROSITE" id="PS51178">
    <property type="entry name" value="PASTA"/>
    <property type="match status" value="1"/>
</dbReference>
<dbReference type="CDD" id="cd06577">
    <property type="entry name" value="PASTA_pknB"/>
    <property type="match status" value="1"/>
</dbReference>
<reference evidence="2 3" key="1">
    <citation type="journal article" date="2019" name="Int. J. Syst. Evol. Microbiol.">
        <title>The Global Catalogue of Microorganisms (GCM) 10K type strain sequencing project: providing services to taxonomists for standard genome sequencing and annotation.</title>
        <authorList>
            <consortium name="The Broad Institute Genomics Platform"/>
            <consortium name="The Broad Institute Genome Sequencing Center for Infectious Disease"/>
            <person name="Wu L."/>
            <person name="Ma J."/>
        </authorList>
    </citation>
    <scope>NUCLEOTIDE SEQUENCE [LARGE SCALE GENOMIC DNA]</scope>
    <source>
        <strain evidence="2 3">JCM 11813</strain>
    </source>
</reference>